<dbReference type="InterPro" id="IPR010985">
    <property type="entry name" value="Ribbon_hlx_hlx"/>
</dbReference>
<dbReference type="Pfam" id="PF03693">
    <property type="entry name" value="ParD_antitoxin"/>
    <property type="match status" value="1"/>
</dbReference>
<dbReference type="EMBL" id="QGTR01000002">
    <property type="protein sequence ID" value="PWW01995.1"/>
    <property type="molecule type" value="Genomic_DNA"/>
</dbReference>
<dbReference type="GO" id="GO:0006355">
    <property type="term" value="P:regulation of DNA-templated transcription"/>
    <property type="evidence" value="ECO:0007669"/>
    <property type="project" value="InterPro"/>
</dbReference>
<evidence type="ECO:0000313" key="4">
    <source>
        <dbReference type="Proteomes" id="UP000246352"/>
    </source>
</evidence>
<name>A0A317PM12_9HYPH</name>
<evidence type="ECO:0000313" key="3">
    <source>
        <dbReference type="EMBL" id="PWW01995.1"/>
    </source>
</evidence>
<dbReference type="Proteomes" id="UP000246352">
    <property type="component" value="Unassembled WGS sequence"/>
</dbReference>
<proteinExistence type="inferred from homology"/>
<dbReference type="PANTHER" id="PTHR36582:SF2">
    <property type="entry name" value="ANTITOXIN PARD"/>
    <property type="match status" value="1"/>
</dbReference>
<keyword evidence="4" id="KW-1185">Reference proteome</keyword>
<comment type="similarity">
    <text evidence="1">Belongs to the ParD antitoxin family.</text>
</comment>
<gene>
    <name evidence="3" type="ORF">DFR52_102660</name>
</gene>
<evidence type="ECO:0000256" key="1">
    <source>
        <dbReference type="ARBA" id="ARBA00008580"/>
    </source>
</evidence>
<dbReference type="OrthoDB" id="291307at2"/>
<dbReference type="PANTHER" id="PTHR36582">
    <property type="entry name" value="ANTITOXIN PARD"/>
    <property type="match status" value="1"/>
</dbReference>
<reference evidence="3 4" key="1">
    <citation type="submission" date="2018-05" db="EMBL/GenBank/DDBJ databases">
        <title>Genomic Encyclopedia of Type Strains, Phase IV (KMG-IV): sequencing the most valuable type-strain genomes for metagenomic binning, comparative biology and taxonomic classification.</title>
        <authorList>
            <person name="Goeker M."/>
        </authorList>
    </citation>
    <scope>NUCLEOTIDE SEQUENCE [LARGE SCALE GENOMIC DNA]</scope>
    <source>
        <strain evidence="3 4">DSM 16791</strain>
    </source>
</reference>
<accession>A0A317PM12</accession>
<dbReference type="AlphaFoldDB" id="A0A317PM12"/>
<comment type="caution">
    <text evidence="3">The sequence shown here is derived from an EMBL/GenBank/DDBJ whole genome shotgun (WGS) entry which is preliminary data.</text>
</comment>
<evidence type="ECO:0000256" key="2">
    <source>
        <dbReference type="ARBA" id="ARBA00022649"/>
    </source>
</evidence>
<dbReference type="Gene3D" id="6.10.10.120">
    <property type="entry name" value="Antitoxin ParD1-like"/>
    <property type="match status" value="1"/>
</dbReference>
<organism evidence="3 4">
    <name type="scientific">Hoeflea marina</name>
    <dbReference type="NCBI Taxonomy" id="274592"/>
    <lineage>
        <taxon>Bacteria</taxon>
        <taxon>Pseudomonadati</taxon>
        <taxon>Pseudomonadota</taxon>
        <taxon>Alphaproteobacteria</taxon>
        <taxon>Hyphomicrobiales</taxon>
        <taxon>Rhizobiaceae</taxon>
        <taxon>Hoeflea</taxon>
    </lineage>
</organism>
<keyword evidence="2" id="KW-1277">Toxin-antitoxin system</keyword>
<dbReference type="RefSeq" id="WP_110031733.1">
    <property type="nucleotide sequence ID" value="NZ_QGTR01000002.1"/>
</dbReference>
<protein>
    <submittedName>
        <fullName evidence="3">Antitoxin ParD1/3/4</fullName>
    </submittedName>
</protein>
<dbReference type="InterPro" id="IPR038296">
    <property type="entry name" value="ParD_sf"/>
</dbReference>
<dbReference type="NCBIfam" id="TIGR02606">
    <property type="entry name" value="antidote_CC2985"/>
    <property type="match status" value="1"/>
</dbReference>
<dbReference type="SUPFAM" id="SSF47598">
    <property type="entry name" value="Ribbon-helix-helix"/>
    <property type="match status" value="1"/>
</dbReference>
<sequence>MNTEKLSISLPLDMARMVRRQVEDGGYASNSEVIRDALRLWQQREQERGERLDTIRASLDAAAADPVRHSAEAVSAHFDRLLDEAEKTSKS</sequence>
<dbReference type="InterPro" id="IPR022789">
    <property type="entry name" value="ParD"/>
</dbReference>
<dbReference type="CDD" id="cd22231">
    <property type="entry name" value="RHH_NikR_HicB-like"/>
    <property type="match status" value="1"/>
</dbReference>